<feature type="domain" description="HD-GYP" evidence="1">
    <location>
        <begin position="336"/>
        <end position="547"/>
    </location>
</feature>
<dbReference type="InterPro" id="IPR037522">
    <property type="entry name" value="HD_GYP_dom"/>
</dbReference>
<evidence type="ECO:0000313" key="3">
    <source>
        <dbReference type="Proteomes" id="UP001154265"/>
    </source>
</evidence>
<dbReference type="InterPro" id="IPR006674">
    <property type="entry name" value="HD_domain"/>
</dbReference>
<proteinExistence type="predicted"/>
<dbReference type="InterPro" id="IPR029016">
    <property type="entry name" value="GAF-like_dom_sf"/>
</dbReference>
<feature type="domain" description="HD-GYP" evidence="1">
    <location>
        <begin position="213"/>
        <end position="337"/>
    </location>
</feature>
<reference evidence="2" key="2">
    <citation type="submission" date="2022-01" db="EMBL/GenBank/DDBJ databases">
        <authorList>
            <person name="Zivanovic Y."/>
            <person name="Moreira D."/>
            <person name="Lopez-Garcia P."/>
        </authorList>
    </citation>
    <scope>NUCLEOTIDE SEQUENCE</scope>
    <source>
        <strain evidence="2">G9</strain>
    </source>
</reference>
<sequence>MTLTPHTIGDELSLTQFQDNQEQLVEELVEIGVALSATQDLGTLLNLILSKSREITWSDAGSVFLIDREADPPCLWFKTAQNDSCATPTLLEFSIPLSYESLVGYVALSGETLNISDAYTLTGEETYQFNRSLDDNLGYRTRSVLVVPMQNIQGQVIGVLQLINRKTNPRIKITPENATVVTQAYSPSEERILRSLASQAAVILERNHLLDSIENLFEGFVTASIQAIEARDPTTSGHSERVAALTVYLAERLNGVSSGPLHNVVFSDRQLQEIRYAALLHDFGKVAVPETILNKEKKIFPEQLEIIRQRFALVRRTLEMDCTQAKLDYALKHPHRHDSGEEDPCDHCAYFRELDQTLARQLHLLDDYWQILEQANEPKVLEEEPLARLKDMTQFFYRGIDGQAYPLLTVPELEQLMIRRGSLTQKERQMIESHVTYTYKFLSRIPWTDHLKDVPIIAYGHHERLNGGGYPRGIGQAEIPIQTQMLAIADIYDALTASDRPYKKSLPVSRALSILRQEAADFKVNSDLVQLFEQQQIFRILGHILDQ</sequence>
<dbReference type="Pfam" id="PF01590">
    <property type="entry name" value="GAF"/>
    <property type="match status" value="1"/>
</dbReference>
<dbReference type="Gene3D" id="1.10.3210.10">
    <property type="entry name" value="Hypothetical protein af1432"/>
    <property type="match status" value="2"/>
</dbReference>
<dbReference type="EMBL" id="JAKKUT010000001">
    <property type="protein sequence ID" value="MDG2989791.1"/>
    <property type="molecule type" value="Genomic_DNA"/>
</dbReference>
<dbReference type="PANTHER" id="PTHR43155:SF2">
    <property type="entry name" value="CYCLIC DI-GMP PHOSPHODIESTERASE PA4108"/>
    <property type="match status" value="1"/>
</dbReference>
<dbReference type="PROSITE" id="PS51832">
    <property type="entry name" value="HD_GYP"/>
    <property type="match status" value="2"/>
</dbReference>
<evidence type="ECO:0000313" key="2">
    <source>
        <dbReference type="EMBL" id="MDG2989791.1"/>
    </source>
</evidence>
<dbReference type="Proteomes" id="UP001154265">
    <property type="component" value="Unassembled WGS sequence"/>
</dbReference>
<dbReference type="CDD" id="cd00077">
    <property type="entry name" value="HDc"/>
    <property type="match status" value="2"/>
</dbReference>
<dbReference type="PANTHER" id="PTHR43155">
    <property type="entry name" value="CYCLIC DI-GMP PHOSPHODIESTERASE PA4108-RELATED"/>
    <property type="match status" value="1"/>
</dbReference>
<dbReference type="Gene3D" id="3.30.450.40">
    <property type="match status" value="1"/>
</dbReference>
<evidence type="ECO:0000259" key="1">
    <source>
        <dbReference type="PROSITE" id="PS51832"/>
    </source>
</evidence>
<protein>
    <submittedName>
        <fullName evidence="2">GAF domain-containing protein</fullName>
    </submittedName>
</protein>
<dbReference type="RefSeq" id="WP_277865705.1">
    <property type="nucleotide sequence ID" value="NZ_JAKKUT010000001.1"/>
</dbReference>
<organism evidence="2 3">
    <name type="scientific">Candidatus Synechococcus calcipolaris G9</name>
    <dbReference type="NCBI Taxonomy" id="1497997"/>
    <lineage>
        <taxon>Bacteria</taxon>
        <taxon>Bacillati</taxon>
        <taxon>Cyanobacteriota</taxon>
        <taxon>Cyanophyceae</taxon>
        <taxon>Synechococcales</taxon>
        <taxon>Synechococcaceae</taxon>
        <taxon>Synechococcus</taxon>
    </lineage>
</organism>
<comment type="caution">
    <text evidence="2">The sequence shown here is derived from an EMBL/GenBank/DDBJ whole genome shotgun (WGS) entry which is preliminary data.</text>
</comment>
<accession>A0ABT6EVF7</accession>
<dbReference type="Pfam" id="PF13487">
    <property type="entry name" value="HD_5"/>
    <property type="match status" value="1"/>
</dbReference>
<dbReference type="InterPro" id="IPR003018">
    <property type="entry name" value="GAF"/>
</dbReference>
<name>A0ABT6EVF7_9SYNE</name>
<keyword evidence="3" id="KW-1185">Reference proteome</keyword>
<reference evidence="2" key="1">
    <citation type="journal article" date="2022" name="Genome Biol. Evol.">
        <title>A New Gene Family Diagnostic for Intracellular Biomineralization of Amorphous Ca Carbonates by Cyanobacteria.</title>
        <authorList>
            <person name="Benzerara K."/>
            <person name="Duprat E."/>
            <person name="Bitard-Feildel T."/>
            <person name="Caumes G."/>
            <person name="Cassier-Chauvat C."/>
            <person name="Chauvat F."/>
            <person name="Dezi M."/>
            <person name="Diop S.I."/>
            <person name="Gaschignard G."/>
            <person name="Gorgen S."/>
            <person name="Gugger M."/>
            <person name="Lopez-Garcia P."/>
            <person name="Millet M."/>
            <person name="Skouri-Panet F."/>
            <person name="Moreira D."/>
            <person name="Callebaut I."/>
        </authorList>
    </citation>
    <scope>NUCLEOTIDE SEQUENCE</scope>
    <source>
        <strain evidence="2">G9</strain>
    </source>
</reference>
<dbReference type="SMART" id="SM00065">
    <property type="entry name" value="GAF"/>
    <property type="match status" value="1"/>
</dbReference>
<gene>
    <name evidence="2" type="ORF">L3556_02395</name>
</gene>
<dbReference type="SUPFAM" id="SSF55781">
    <property type="entry name" value="GAF domain-like"/>
    <property type="match status" value="1"/>
</dbReference>
<dbReference type="SMART" id="SM00471">
    <property type="entry name" value="HDc"/>
    <property type="match status" value="1"/>
</dbReference>
<dbReference type="InterPro" id="IPR003607">
    <property type="entry name" value="HD/PDEase_dom"/>
</dbReference>
<dbReference type="SUPFAM" id="SSF109604">
    <property type="entry name" value="HD-domain/PDEase-like"/>
    <property type="match status" value="2"/>
</dbReference>
<dbReference type="Pfam" id="PF01966">
    <property type="entry name" value="HD"/>
    <property type="match status" value="1"/>
</dbReference>